<evidence type="ECO:0000256" key="6">
    <source>
        <dbReference type="ARBA" id="ARBA00038076"/>
    </source>
</evidence>
<evidence type="ECO:0000313" key="12">
    <source>
        <dbReference type="Proteomes" id="UP000521379"/>
    </source>
</evidence>
<evidence type="ECO:0000256" key="5">
    <source>
        <dbReference type="ARBA" id="ARBA00023136"/>
    </source>
</evidence>
<keyword evidence="3 8" id="KW-0812">Transmembrane</keyword>
<evidence type="ECO:0000313" key="11">
    <source>
        <dbReference type="EMBL" id="NKE08422.1"/>
    </source>
</evidence>
<feature type="domain" description="MacB-like periplasmic core" evidence="10">
    <location>
        <begin position="21"/>
        <end position="269"/>
    </location>
</feature>
<evidence type="ECO:0000256" key="3">
    <source>
        <dbReference type="ARBA" id="ARBA00022692"/>
    </source>
</evidence>
<keyword evidence="12" id="KW-1185">Reference proteome</keyword>
<feature type="transmembrane region" description="Helical" evidence="8">
    <location>
        <begin position="21"/>
        <end position="45"/>
    </location>
</feature>
<gene>
    <name evidence="11" type="ORF">GTW58_00340</name>
</gene>
<evidence type="ECO:0000259" key="10">
    <source>
        <dbReference type="Pfam" id="PF12704"/>
    </source>
</evidence>
<evidence type="ECO:0000256" key="8">
    <source>
        <dbReference type="SAM" id="Phobius"/>
    </source>
</evidence>
<feature type="transmembrane region" description="Helical" evidence="8">
    <location>
        <begin position="388"/>
        <end position="411"/>
    </location>
</feature>
<dbReference type="PANTHER" id="PTHR30572">
    <property type="entry name" value="MEMBRANE COMPONENT OF TRANSPORTER-RELATED"/>
    <property type="match status" value="1"/>
</dbReference>
<evidence type="ECO:0000256" key="4">
    <source>
        <dbReference type="ARBA" id="ARBA00022989"/>
    </source>
</evidence>
<dbReference type="Proteomes" id="UP000521379">
    <property type="component" value="Unassembled WGS sequence"/>
</dbReference>
<evidence type="ECO:0000256" key="7">
    <source>
        <dbReference type="SAM" id="MobiDB-lite"/>
    </source>
</evidence>
<dbReference type="GO" id="GO:0022857">
    <property type="term" value="F:transmembrane transporter activity"/>
    <property type="evidence" value="ECO:0007669"/>
    <property type="project" value="TreeGrafter"/>
</dbReference>
<accession>A0A846TRR8</accession>
<sequence length="430" mass="45293">MKSTDVVTTALGNTMRSKARTILTVIAIFIGAFTLTLTSGLGVGINTYIDRLVQGFGDQQQLYVQKPSQQSNQPADAGPQEYDPEEAAGAREGNFGLQMLSTPEIDKIRDIDGVESVEPLVAVSPTYLADESGDQYIVSLGLPSDASSLEYAAGEAPQRDADEITIPTTWVESLGYDNAEDAVGGTVNIGMTNATGESQEFEATISGVTEIMLSNQGSQPTPSTSFTDRLYEYQNEGLPEQAVESQGYAMAVADVPNVDQQDSVKAALREEGMVGMTVEDQIGLLRGIINTVTWVLNGFALIALLAAAFGIVNTLLMSVQERTREIGLMKSLGMSPGKIFGLFSSEAVLIGLIGSLIGVGAGVVVGTLANGWLTGEGGPLATVAGLTLYGIAPLQLLGIILLIMFIAFIAGTLPAARAARKDPIEALRYE</sequence>
<feature type="region of interest" description="Disordered" evidence="7">
    <location>
        <begin position="65"/>
        <end position="86"/>
    </location>
</feature>
<dbReference type="AlphaFoldDB" id="A0A846TRR8"/>
<feature type="domain" description="ABC3 transporter permease C-terminal" evidence="9">
    <location>
        <begin position="298"/>
        <end position="423"/>
    </location>
</feature>
<evidence type="ECO:0000256" key="2">
    <source>
        <dbReference type="ARBA" id="ARBA00022475"/>
    </source>
</evidence>
<dbReference type="GO" id="GO:0005886">
    <property type="term" value="C:plasma membrane"/>
    <property type="evidence" value="ECO:0007669"/>
    <property type="project" value="UniProtKB-SubCell"/>
</dbReference>
<comment type="subcellular location">
    <subcellularLocation>
        <location evidence="1">Cell membrane</location>
        <topology evidence="1">Multi-pass membrane protein</topology>
    </subcellularLocation>
</comment>
<dbReference type="InterPro" id="IPR025857">
    <property type="entry name" value="MacB_PCD"/>
</dbReference>
<dbReference type="Pfam" id="PF02687">
    <property type="entry name" value="FtsX"/>
    <property type="match status" value="1"/>
</dbReference>
<feature type="transmembrane region" description="Helical" evidence="8">
    <location>
        <begin position="294"/>
        <end position="319"/>
    </location>
</feature>
<keyword evidence="5 8" id="KW-0472">Membrane</keyword>
<name>A0A846TRR8_9MICC</name>
<feature type="transmembrane region" description="Helical" evidence="8">
    <location>
        <begin position="340"/>
        <end position="368"/>
    </location>
</feature>
<protein>
    <submittedName>
        <fullName evidence="11">ABC transporter permease</fullName>
    </submittedName>
</protein>
<proteinExistence type="inferred from homology"/>
<feature type="compositionally biased region" description="Polar residues" evidence="7">
    <location>
        <begin position="65"/>
        <end position="74"/>
    </location>
</feature>
<comment type="similarity">
    <text evidence="6">Belongs to the ABC-4 integral membrane protein family.</text>
</comment>
<comment type="caution">
    <text evidence="11">The sequence shown here is derived from an EMBL/GenBank/DDBJ whole genome shotgun (WGS) entry which is preliminary data.</text>
</comment>
<dbReference type="PANTHER" id="PTHR30572:SF4">
    <property type="entry name" value="ABC TRANSPORTER PERMEASE YTRF"/>
    <property type="match status" value="1"/>
</dbReference>
<evidence type="ECO:0000259" key="9">
    <source>
        <dbReference type="Pfam" id="PF02687"/>
    </source>
</evidence>
<dbReference type="EMBL" id="JAAVUN010000001">
    <property type="protein sequence ID" value="NKE08422.1"/>
    <property type="molecule type" value="Genomic_DNA"/>
</dbReference>
<evidence type="ECO:0000256" key="1">
    <source>
        <dbReference type="ARBA" id="ARBA00004651"/>
    </source>
</evidence>
<keyword evidence="2" id="KW-1003">Cell membrane</keyword>
<dbReference type="InterPro" id="IPR050250">
    <property type="entry name" value="Macrolide_Exporter_MacB"/>
</dbReference>
<dbReference type="RefSeq" id="WP_119932510.1">
    <property type="nucleotide sequence ID" value="NZ_JAAVUN010000001.1"/>
</dbReference>
<reference evidence="11 12" key="1">
    <citation type="submission" date="2020-02" db="EMBL/GenBank/DDBJ databases">
        <authorList>
            <person name="Sun Q."/>
        </authorList>
    </citation>
    <scope>NUCLEOTIDE SEQUENCE [LARGE SCALE GENOMIC DNA]</scope>
    <source>
        <strain evidence="11 12">YIM 13062</strain>
    </source>
</reference>
<organism evidence="11 12">
    <name type="scientific">Kocuria subflava</name>
    <dbReference type="NCBI Taxonomy" id="1736139"/>
    <lineage>
        <taxon>Bacteria</taxon>
        <taxon>Bacillati</taxon>
        <taxon>Actinomycetota</taxon>
        <taxon>Actinomycetes</taxon>
        <taxon>Micrococcales</taxon>
        <taxon>Micrococcaceae</taxon>
        <taxon>Kocuria</taxon>
    </lineage>
</organism>
<dbReference type="InterPro" id="IPR003838">
    <property type="entry name" value="ABC3_permease_C"/>
</dbReference>
<keyword evidence="4 8" id="KW-1133">Transmembrane helix</keyword>
<dbReference type="Pfam" id="PF12704">
    <property type="entry name" value="MacB_PCD"/>
    <property type="match status" value="1"/>
</dbReference>